<comment type="similarity">
    <text evidence="1">Belongs to the pyridoxine kinase family.</text>
</comment>
<dbReference type="InterPro" id="IPR029056">
    <property type="entry name" value="Ribokinase-like"/>
</dbReference>
<evidence type="ECO:0000256" key="4">
    <source>
        <dbReference type="ARBA" id="ARBA00022741"/>
    </source>
</evidence>
<organism evidence="7 8">
    <name type="scientific">Hanseniaspora valbyensis NRRL Y-1626</name>
    <dbReference type="NCBI Taxonomy" id="766949"/>
    <lineage>
        <taxon>Eukaryota</taxon>
        <taxon>Fungi</taxon>
        <taxon>Dikarya</taxon>
        <taxon>Ascomycota</taxon>
        <taxon>Saccharomycotina</taxon>
        <taxon>Saccharomycetes</taxon>
        <taxon>Saccharomycodales</taxon>
        <taxon>Saccharomycodaceae</taxon>
        <taxon>Hanseniaspora</taxon>
    </lineage>
</organism>
<evidence type="ECO:0000313" key="7">
    <source>
        <dbReference type="EMBL" id="OBA26038.1"/>
    </source>
</evidence>
<dbReference type="GO" id="GO:0005524">
    <property type="term" value="F:ATP binding"/>
    <property type="evidence" value="ECO:0007669"/>
    <property type="project" value="UniProtKB-KW"/>
</dbReference>
<dbReference type="AlphaFoldDB" id="A0A1B7TBD9"/>
<evidence type="ECO:0000256" key="2">
    <source>
        <dbReference type="ARBA" id="ARBA00012104"/>
    </source>
</evidence>
<dbReference type="EMBL" id="LXPE01000026">
    <property type="protein sequence ID" value="OBA26038.1"/>
    <property type="molecule type" value="Genomic_DNA"/>
</dbReference>
<sequence>MNFLSISSHVVHGYVGNKSINIAIQYKPNVENIDLINTIQLNVHPKFINDNKSVASIAASKYDPEIIVNDIISKSLKTFLNCKYDCLIISYFNNNIGLDLLSKNLYKFEQSVKIVDPIMGDNGKIYCNPLLISAYKNMITNNEIDCLLPNQFELELLTDNSESTAIKDLLYYKDLIKQFHSKYPKVQNLIITSVELNPKENYILISNKTTVKKIKLTNYYEDTIIYGCGDLFTGLLAYEYTQNKNTKNIFEIVRSVVFAVQLMIKKSIHFRIALNEVVGIDNKPSSYRYQLNGLDLVNCIDDFLAKSSEQIIKDNETIFINKYQVDTL</sequence>
<dbReference type="SUPFAM" id="SSF53613">
    <property type="entry name" value="Ribokinase-like"/>
    <property type="match status" value="1"/>
</dbReference>
<dbReference type="GO" id="GO:0009443">
    <property type="term" value="P:pyridoxal 5'-phosphate salvage"/>
    <property type="evidence" value="ECO:0007669"/>
    <property type="project" value="InterPro"/>
</dbReference>
<keyword evidence="3" id="KW-0808">Transferase</keyword>
<dbReference type="Proteomes" id="UP000092321">
    <property type="component" value="Unassembled WGS sequence"/>
</dbReference>
<dbReference type="Gene3D" id="3.40.1190.20">
    <property type="match status" value="1"/>
</dbReference>
<gene>
    <name evidence="7" type="ORF">HANVADRAFT_53463</name>
</gene>
<evidence type="ECO:0000256" key="5">
    <source>
        <dbReference type="ARBA" id="ARBA00022777"/>
    </source>
</evidence>
<proteinExistence type="inferred from homology"/>
<dbReference type="OrthoDB" id="2104723at2759"/>
<evidence type="ECO:0000313" key="8">
    <source>
        <dbReference type="Proteomes" id="UP000092321"/>
    </source>
</evidence>
<keyword evidence="8" id="KW-1185">Reference proteome</keyword>
<keyword evidence="4" id="KW-0547">Nucleotide-binding</keyword>
<protein>
    <recommendedName>
        <fullName evidence="2">pyridoxal kinase</fullName>
        <ecNumber evidence="2">2.7.1.35</ecNumber>
    </recommendedName>
</protein>
<keyword evidence="6" id="KW-0067">ATP-binding</keyword>
<comment type="caution">
    <text evidence="7">The sequence shown here is derived from an EMBL/GenBank/DDBJ whole genome shotgun (WGS) entry which is preliminary data.</text>
</comment>
<evidence type="ECO:0000256" key="1">
    <source>
        <dbReference type="ARBA" id="ARBA00008805"/>
    </source>
</evidence>
<dbReference type="GO" id="GO:0008478">
    <property type="term" value="F:pyridoxal kinase activity"/>
    <property type="evidence" value="ECO:0007669"/>
    <property type="project" value="UniProtKB-EC"/>
</dbReference>
<dbReference type="GO" id="GO:0005829">
    <property type="term" value="C:cytosol"/>
    <property type="evidence" value="ECO:0007669"/>
    <property type="project" value="TreeGrafter"/>
</dbReference>
<dbReference type="InterPro" id="IPR004625">
    <property type="entry name" value="PyrdxlKinase"/>
</dbReference>
<dbReference type="PANTHER" id="PTHR10534">
    <property type="entry name" value="PYRIDOXAL KINASE"/>
    <property type="match status" value="1"/>
</dbReference>
<dbReference type="EC" id="2.7.1.35" evidence="2"/>
<dbReference type="PANTHER" id="PTHR10534:SF2">
    <property type="entry name" value="PYRIDOXAL KINASE"/>
    <property type="match status" value="1"/>
</dbReference>
<keyword evidence="5 7" id="KW-0418">Kinase</keyword>
<accession>A0A1B7TBD9</accession>
<evidence type="ECO:0000256" key="6">
    <source>
        <dbReference type="ARBA" id="ARBA00022840"/>
    </source>
</evidence>
<name>A0A1B7TBD9_9ASCO</name>
<evidence type="ECO:0000256" key="3">
    <source>
        <dbReference type="ARBA" id="ARBA00022679"/>
    </source>
</evidence>
<reference evidence="8" key="1">
    <citation type="journal article" date="2016" name="Proc. Natl. Acad. Sci. U.S.A.">
        <title>Comparative genomics of biotechnologically important yeasts.</title>
        <authorList>
            <person name="Riley R."/>
            <person name="Haridas S."/>
            <person name="Wolfe K.H."/>
            <person name="Lopes M.R."/>
            <person name="Hittinger C.T."/>
            <person name="Goeker M."/>
            <person name="Salamov A.A."/>
            <person name="Wisecaver J.H."/>
            <person name="Long T.M."/>
            <person name="Calvey C.H."/>
            <person name="Aerts A.L."/>
            <person name="Barry K.W."/>
            <person name="Choi C."/>
            <person name="Clum A."/>
            <person name="Coughlan A.Y."/>
            <person name="Deshpande S."/>
            <person name="Douglass A.P."/>
            <person name="Hanson S.J."/>
            <person name="Klenk H.-P."/>
            <person name="LaButti K.M."/>
            <person name="Lapidus A."/>
            <person name="Lindquist E.A."/>
            <person name="Lipzen A.M."/>
            <person name="Meier-Kolthoff J.P."/>
            <person name="Ohm R.A."/>
            <person name="Otillar R.P."/>
            <person name="Pangilinan J.L."/>
            <person name="Peng Y."/>
            <person name="Rokas A."/>
            <person name="Rosa C.A."/>
            <person name="Scheuner C."/>
            <person name="Sibirny A.A."/>
            <person name="Slot J.C."/>
            <person name="Stielow J.B."/>
            <person name="Sun H."/>
            <person name="Kurtzman C.P."/>
            <person name="Blackwell M."/>
            <person name="Grigoriev I.V."/>
            <person name="Jeffries T.W."/>
        </authorList>
    </citation>
    <scope>NUCLEOTIDE SEQUENCE [LARGE SCALE GENOMIC DNA]</scope>
    <source>
        <strain evidence="8">NRRL Y-1626</strain>
    </source>
</reference>